<dbReference type="Proteomes" id="UP000333828">
    <property type="component" value="Unassembled WGS sequence"/>
</dbReference>
<organism evidence="2 3">
    <name type="scientific">Pandoraea iniqua</name>
    <dbReference type="NCBI Taxonomy" id="2508288"/>
    <lineage>
        <taxon>Bacteria</taxon>
        <taxon>Pseudomonadati</taxon>
        <taxon>Pseudomonadota</taxon>
        <taxon>Betaproteobacteria</taxon>
        <taxon>Burkholderiales</taxon>
        <taxon>Burkholderiaceae</taxon>
        <taxon>Pandoraea</taxon>
    </lineage>
</organism>
<dbReference type="RefSeq" id="WP_150683959.1">
    <property type="nucleotide sequence ID" value="NZ_CABPSI010000002.1"/>
</dbReference>
<evidence type="ECO:0000313" key="3">
    <source>
        <dbReference type="Proteomes" id="UP000333828"/>
    </source>
</evidence>
<name>A0A5E4UKH4_9BURK</name>
<sequence length="271" mass="27127">MKRLVALALTFFCALSFAGPDDVNFSQRNSTDTGNINRIPTHPATPGLLSYDSTALLPVWVTLGSGLTINSGVLALTATPVNADWNASSGLAQILNKPSIPAAQVNSDWAAASGVAQILNKPTIPAAQVNSDWNASTGVAAILNKPTIPAAFNFGAPNVRSLAVGTAFQATDTTKAAIVTVSPQCTAAITLSGGSTCTLQARVGATGVTCSTGTVVGTWTNGNTGTLTIGLALNQTVGGPGSINLPAGAFAILCATSGTFTVPNAVDQSAG</sequence>
<accession>A0A5E4UKH4</accession>
<feature type="chain" id="PRO_5023109097" evidence="1">
    <location>
        <begin position="19"/>
        <end position="271"/>
    </location>
</feature>
<dbReference type="EMBL" id="CABPSI010000002">
    <property type="protein sequence ID" value="VVE00392.1"/>
    <property type="molecule type" value="Genomic_DNA"/>
</dbReference>
<keyword evidence="1" id="KW-0732">Signal</keyword>
<keyword evidence="3" id="KW-1185">Reference proteome</keyword>
<evidence type="ECO:0000313" key="2">
    <source>
        <dbReference type="EMBL" id="VVE00392.1"/>
    </source>
</evidence>
<proteinExistence type="predicted"/>
<feature type="signal peptide" evidence="1">
    <location>
        <begin position="1"/>
        <end position="18"/>
    </location>
</feature>
<reference evidence="2 3" key="1">
    <citation type="submission" date="2019-08" db="EMBL/GenBank/DDBJ databases">
        <authorList>
            <person name="Peeters C."/>
        </authorList>
    </citation>
    <scope>NUCLEOTIDE SEQUENCE [LARGE SCALE GENOMIC DNA]</scope>
    <source>
        <strain evidence="2 3">LMG 31115</strain>
    </source>
</reference>
<gene>
    <name evidence="2" type="ORF">PIN31115_02073</name>
</gene>
<protein>
    <submittedName>
        <fullName evidence="2">Uncharacterized protein</fullName>
    </submittedName>
</protein>
<evidence type="ECO:0000256" key="1">
    <source>
        <dbReference type="SAM" id="SignalP"/>
    </source>
</evidence>
<dbReference type="AlphaFoldDB" id="A0A5E4UKH4"/>